<name>A0A4U0U7R4_9PEZI</name>
<gene>
    <name evidence="10" type="ORF">B0A50_02128</name>
</gene>
<keyword evidence="3" id="KW-0963">Cytoplasm</keyword>
<accession>A0A4U0U7R4</accession>
<dbReference type="GO" id="GO:0005524">
    <property type="term" value="F:ATP binding"/>
    <property type="evidence" value="ECO:0007669"/>
    <property type="project" value="UniProtKB-KW"/>
</dbReference>
<organism evidence="10 11">
    <name type="scientific">Salinomyces thailandicus</name>
    <dbReference type="NCBI Taxonomy" id="706561"/>
    <lineage>
        <taxon>Eukaryota</taxon>
        <taxon>Fungi</taxon>
        <taxon>Dikarya</taxon>
        <taxon>Ascomycota</taxon>
        <taxon>Pezizomycotina</taxon>
        <taxon>Dothideomycetes</taxon>
        <taxon>Dothideomycetidae</taxon>
        <taxon>Mycosphaerellales</taxon>
        <taxon>Teratosphaeriaceae</taxon>
        <taxon>Salinomyces</taxon>
    </lineage>
</organism>
<evidence type="ECO:0008006" key="12">
    <source>
        <dbReference type="Google" id="ProtNLM"/>
    </source>
</evidence>
<dbReference type="GO" id="GO:0005737">
    <property type="term" value="C:cytoplasm"/>
    <property type="evidence" value="ECO:0007669"/>
    <property type="project" value="UniProtKB-SubCell"/>
</dbReference>
<keyword evidence="5" id="KW-0547">Nucleotide-binding</keyword>
<evidence type="ECO:0000256" key="2">
    <source>
        <dbReference type="ARBA" id="ARBA00004496"/>
    </source>
</evidence>
<dbReference type="GO" id="GO:0005634">
    <property type="term" value="C:nucleus"/>
    <property type="evidence" value="ECO:0007669"/>
    <property type="project" value="UniProtKB-SubCell"/>
</dbReference>
<evidence type="ECO:0000256" key="8">
    <source>
        <dbReference type="ARBA" id="ARBA00023242"/>
    </source>
</evidence>
<proteinExistence type="inferred from homology"/>
<comment type="subcellular location">
    <subcellularLocation>
        <location evidence="2">Cytoplasm</location>
    </subcellularLocation>
    <subcellularLocation>
        <location evidence="1">Nucleus</location>
    </subcellularLocation>
</comment>
<dbReference type="SUPFAM" id="SSF52540">
    <property type="entry name" value="P-loop containing nucleoside triphosphate hydrolases"/>
    <property type="match status" value="1"/>
</dbReference>
<dbReference type="Proteomes" id="UP000308549">
    <property type="component" value="Unassembled WGS sequence"/>
</dbReference>
<evidence type="ECO:0000313" key="10">
    <source>
        <dbReference type="EMBL" id="TKA31283.1"/>
    </source>
</evidence>
<keyword evidence="7" id="KW-0067">ATP-binding</keyword>
<reference evidence="10 11" key="1">
    <citation type="submission" date="2017-03" db="EMBL/GenBank/DDBJ databases">
        <title>Genomes of endolithic fungi from Antarctica.</title>
        <authorList>
            <person name="Coleine C."/>
            <person name="Masonjones S."/>
            <person name="Stajich J.E."/>
        </authorList>
    </citation>
    <scope>NUCLEOTIDE SEQUENCE [LARGE SCALE GENOMIC DNA]</scope>
    <source>
        <strain evidence="10 11">CCFEE 6315</strain>
    </source>
</reference>
<keyword evidence="11" id="KW-1185">Reference proteome</keyword>
<evidence type="ECO:0000256" key="7">
    <source>
        <dbReference type="ARBA" id="ARBA00022840"/>
    </source>
</evidence>
<evidence type="ECO:0000256" key="6">
    <source>
        <dbReference type="ARBA" id="ARBA00022777"/>
    </source>
</evidence>
<evidence type="ECO:0000256" key="4">
    <source>
        <dbReference type="ARBA" id="ARBA00022679"/>
    </source>
</evidence>
<dbReference type="Gene3D" id="3.40.50.300">
    <property type="entry name" value="P-loop containing nucleotide triphosphate hydrolases"/>
    <property type="match status" value="1"/>
</dbReference>
<sequence>MPEIIDDKSEHCVPFILERIKQHRQQYADKGETPSPFFVGLNGVQGAGKTTLTLSSSPYNLPTLVFSIDDLYLPHAQQEALAKAHPNNPLVQHRGQPSTHDIKLGFELFKAILSRQKNVKVPSYDKSAFSGAGDRRPQNEWETVNAEDQSPVEVVIFEGWCVGFRALGDEEVQRKWLAAKAEFESRGDDYNGRLGKLKVEDALFVNNRLREYDALTNHFGAFMQIDAEDTRYVYAWRSQQEVALRDLKGTGMTDEQVVKFVDGYYPAYELYSDVLRQGIFPNEQRWQLRLVVGIDRRVKVVQHI</sequence>
<evidence type="ECO:0000256" key="9">
    <source>
        <dbReference type="ARBA" id="ARBA00061312"/>
    </source>
</evidence>
<protein>
    <recommendedName>
        <fullName evidence="12">Uridine/cytidine kinase</fullName>
    </recommendedName>
</protein>
<dbReference type="PANTHER" id="PTHR10285">
    <property type="entry name" value="URIDINE KINASE"/>
    <property type="match status" value="1"/>
</dbReference>
<evidence type="ECO:0000256" key="1">
    <source>
        <dbReference type="ARBA" id="ARBA00004123"/>
    </source>
</evidence>
<dbReference type="EMBL" id="NAJL01000008">
    <property type="protein sequence ID" value="TKA31283.1"/>
    <property type="molecule type" value="Genomic_DNA"/>
</dbReference>
<dbReference type="AlphaFoldDB" id="A0A4U0U7R4"/>
<comment type="similarity">
    <text evidence="9">Belongs to the GLYK kinase family.</text>
</comment>
<keyword evidence="4" id="KW-0808">Transferase</keyword>
<evidence type="ECO:0000256" key="5">
    <source>
        <dbReference type="ARBA" id="ARBA00022741"/>
    </source>
</evidence>
<keyword evidence="6" id="KW-0418">Kinase</keyword>
<dbReference type="InterPro" id="IPR027417">
    <property type="entry name" value="P-loop_NTPase"/>
</dbReference>
<dbReference type="FunFam" id="3.40.50.300:FF:001691">
    <property type="entry name" value="Probable ATP-dependent kinase TDA10"/>
    <property type="match status" value="1"/>
</dbReference>
<comment type="caution">
    <text evidence="10">The sequence shown here is derived from an EMBL/GenBank/DDBJ whole genome shotgun (WGS) entry which is preliminary data.</text>
</comment>
<dbReference type="GO" id="GO:0016301">
    <property type="term" value="F:kinase activity"/>
    <property type="evidence" value="ECO:0007669"/>
    <property type="project" value="UniProtKB-KW"/>
</dbReference>
<evidence type="ECO:0000256" key="3">
    <source>
        <dbReference type="ARBA" id="ARBA00022490"/>
    </source>
</evidence>
<dbReference type="OrthoDB" id="347435at2759"/>
<evidence type="ECO:0000313" key="11">
    <source>
        <dbReference type="Proteomes" id="UP000308549"/>
    </source>
</evidence>
<keyword evidence="8" id="KW-0539">Nucleus</keyword>